<evidence type="ECO:0000313" key="1">
    <source>
        <dbReference type="EMBL" id="GGH40861.1"/>
    </source>
</evidence>
<evidence type="ECO:0000313" key="2">
    <source>
        <dbReference type="Proteomes" id="UP000600214"/>
    </source>
</evidence>
<gene>
    <name evidence="1" type="ORF">GCM10007423_36240</name>
</gene>
<protein>
    <recommendedName>
        <fullName evidence="3">YD repeat-containing protein</fullName>
    </recommendedName>
</protein>
<dbReference type="RefSeq" id="WP_188934631.1">
    <property type="nucleotide sequence ID" value="NZ_BMIA01000002.1"/>
</dbReference>
<evidence type="ECO:0008006" key="3">
    <source>
        <dbReference type="Google" id="ProtNLM"/>
    </source>
</evidence>
<dbReference type="EMBL" id="BMIA01000002">
    <property type="protein sequence ID" value="GGH40861.1"/>
    <property type="molecule type" value="Genomic_DNA"/>
</dbReference>
<keyword evidence="2" id="KW-1185">Reference proteome</keyword>
<proteinExistence type="predicted"/>
<dbReference type="Proteomes" id="UP000600214">
    <property type="component" value="Unassembled WGS sequence"/>
</dbReference>
<name>A0ABQ1YY17_9BACT</name>
<accession>A0ABQ1YY17</accession>
<sequence>MKLNRTTTLVIQGMLVLGLLGACQNEDVMTPADTIGNTSVDNNAKVAASEIKLVSDGDNNLQYHKTGRYTGYLSKVSEPSYYTNYSYNDSGVQGDYWITSKRYTKSTNTLIKEIQYHVVNKRCIKSFNITDNQNSIYSYNETGRLNTISREGSSIKVDFNYIYDAAADAERLTKTTYSNSNGAYKEVSFLYSIGSGNWAVAPKPDKYFLNPVHSDLDKYLRIFGKFSDMLVQQVTITPLPYTNQTKPYYKYFYSIDSDGYAISRSQEYYPLGYGNQAGKQSTYAALNYMAWVPGI</sequence>
<reference evidence="2" key="1">
    <citation type="journal article" date="2019" name="Int. J. Syst. Evol. Microbiol.">
        <title>The Global Catalogue of Microorganisms (GCM) 10K type strain sequencing project: providing services to taxonomists for standard genome sequencing and annotation.</title>
        <authorList>
            <consortium name="The Broad Institute Genomics Platform"/>
            <consortium name="The Broad Institute Genome Sequencing Center for Infectious Disease"/>
            <person name="Wu L."/>
            <person name="Ma J."/>
        </authorList>
    </citation>
    <scope>NUCLEOTIDE SEQUENCE [LARGE SCALE GENOMIC DNA]</scope>
    <source>
        <strain evidence="2">CGMCC 1.15288</strain>
    </source>
</reference>
<dbReference type="PROSITE" id="PS51257">
    <property type="entry name" value="PROKAR_LIPOPROTEIN"/>
    <property type="match status" value="1"/>
</dbReference>
<comment type="caution">
    <text evidence="1">The sequence shown here is derived from an EMBL/GenBank/DDBJ whole genome shotgun (WGS) entry which is preliminary data.</text>
</comment>
<organism evidence="1 2">
    <name type="scientific">Dyadobacter endophyticus</name>
    <dbReference type="NCBI Taxonomy" id="1749036"/>
    <lineage>
        <taxon>Bacteria</taxon>
        <taxon>Pseudomonadati</taxon>
        <taxon>Bacteroidota</taxon>
        <taxon>Cytophagia</taxon>
        <taxon>Cytophagales</taxon>
        <taxon>Spirosomataceae</taxon>
        <taxon>Dyadobacter</taxon>
    </lineage>
</organism>